<evidence type="ECO:0008006" key="5">
    <source>
        <dbReference type="Google" id="ProtNLM"/>
    </source>
</evidence>
<keyword evidence="2" id="KW-0732">Signal</keyword>
<gene>
    <name evidence="3" type="ORF">A3D51_03315</name>
</gene>
<dbReference type="Proteomes" id="UP000179118">
    <property type="component" value="Unassembled WGS sequence"/>
</dbReference>
<sequence>MNKNIGIALVVLFALGAISASAETTGTTIAGSVTTTNTGTVGLPPRPPMPPAFRDTRTEMEAREKVLRQTQQASFGDRAKEMRGEVKNTREEMEARAKALRASTTAARINMKDEAQKKRLEIARKQTELVTKRLEAAIERVQKLSDRVTERLNKLEAEGVNVTVSRGHIAEAKVKLEEARTKTAAVKLAIETIFASATASTTPKDSFKKVQELVKDTVRSIQEAHRHVALAISSVKPGLNKPRPATTTPATTTSTTTQ</sequence>
<feature type="chain" id="PRO_5009584366" description="DUF5667 domain-containing protein" evidence="2">
    <location>
        <begin position="23"/>
        <end position="258"/>
    </location>
</feature>
<name>A0A1G2SAQ2_9BACT</name>
<dbReference type="EMBL" id="MHUT01000008">
    <property type="protein sequence ID" value="OHA81411.1"/>
    <property type="molecule type" value="Genomic_DNA"/>
</dbReference>
<evidence type="ECO:0000256" key="1">
    <source>
        <dbReference type="SAM" id="MobiDB-lite"/>
    </source>
</evidence>
<dbReference type="AlphaFoldDB" id="A0A1G2SAQ2"/>
<proteinExistence type="predicted"/>
<protein>
    <recommendedName>
        <fullName evidence="5">DUF5667 domain-containing protein</fullName>
    </recommendedName>
</protein>
<comment type="caution">
    <text evidence="3">The sequence shown here is derived from an EMBL/GenBank/DDBJ whole genome shotgun (WGS) entry which is preliminary data.</text>
</comment>
<organism evidence="3 4">
    <name type="scientific">Candidatus Yonathbacteria bacterium RIFCSPHIGHO2_02_FULL_44_14</name>
    <dbReference type="NCBI Taxonomy" id="1802724"/>
    <lineage>
        <taxon>Bacteria</taxon>
        <taxon>Candidatus Yonathiibacteriota</taxon>
    </lineage>
</organism>
<evidence type="ECO:0000256" key="2">
    <source>
        <dbReference type="SAM" id="SignalP"/>
    </source>
</evidence>
<evidence type="ECO:0000313" key="4">
    <source>
        <dbReference type="Proteomes" id="UP000179118"/>
    </source>
</evidence>
<feature type="region of interest" description="Disordered" evidence="1">
    <location>
        <begin position="234"/>
        <end position="258"/>
    </location>
</feature>
<feature type="compositionally biased region" description="Low complexity" evidence="1">
    <location>
        <begin position="244"/>
        <end position="258"/>
    </location>
</feature>
<reference evidence="3 4" key="1">
    <citation type="journal article" date="2016" name="Nat. Commun.">
        <title>Thousands of microbial genomes shed light on interconnected biogeochemical processes in an aquifer system.</title>
        <authorList>
            <person name="Anantharaman K."/>
            <person name="Brown C.T."/>
            <person name="Hug L.A."/>
            <person name="Sharon I."/>
            <person name="Castelle C.J."/>
            <person name="Probst A.J."/>
            <person name="Thomas B.C."/>
            <person name="Singh A."/>
            <person name="Wilkins M.J."/>
            <person name="Karaoz U."/>
            <person name="Brodie E.L."/>
            <person name="Williams K.H."/>
            <person name="Hubbard S.S."/>
            <person name="Banfield J.F."/>
        </authorList>
    </citation>
    <scope>NUCLEOTIDE SEQUENCE [LARGE SCALE GENOMIC DNA]</scope>
</reference>
<evidence type="ECO:0000313" key="3">
    <source>
        <dbReference type="EMBL" id="OHA81411.1"/>
    </source>
</evidence>
<accession>A0A1G2SAQ2</accession>
<feature type="signal peptide" evidence="2">
    <location>
        <begin position="1"/>
        <end position="22"/>
    </location>
</feature>